<dbReference type="InterPro" id="IPR011990">
    <property type="entry name" value="TPR-like_helical_dom_sf"/>
</dbReference>
<evidence type="ECO:0000256" key="3">
    <source>
        <dbReference type="PROSITE-ProRule" id="PRU00339"/>
    </source>
</evidence>
<name>A0ABY9RH45_9BURK</name>
<dbReference type="SUPFAM" id="SSF48452">
    <property type="entry name" value="TPR-like"/>
    <property type="match status" value="2"/>
</dbReference>
<evidence type="ECO:0000256" key="2">
    <source>
        <dbReference type="ARBA" id="ARBA00034247"/>
    </source>
</evidence>
<dbReference type="InterPro" id="IPR019734">
    <property type="entry name" value="TPR_rpt"/>
</dbReference>
<proteinExistence type="predicted"/>
<keyword evidence="3" id="KW-0802">TPR repeat</keyword>
<keyword evidence="4" id="KW-0812">Transmembrane</keyword>
<dbReference type="PROSITE" id="PS50005">
    <property type="entry name" value="TPR"/>
    <property type="match status" value="1"/>
</dbReference>
<dbReference type="NCBIfam" id="TIGR00254">
    <property type="entry name" value="GGDEF"/>
    <property type="match status" value="1"/>
</dbReference>
<dbReference type="SMART" id="SM00028">
    <property type="entry name" value="TPR"/>
    <property type="match status" value="5"/>
</dbReference>
<dbReference type="PANTHER" id="PTHR45138">
    <property type="entry name" value="REGULATORY COMPONENTS OF SENSORY TRANSDUCTION SYSTEM"/>
    <property type="match status" value="1"/>
</dbReference>
<keyword evidence="5" id="KW-0732">Signal</keyword>
<gene>
    <name evidence="7" type="ORF">RF679_18060</name>
</gene>
<comment type="catalytic activity">
    <reaction evidence="2">
        <text>2 GTP = 3',3'-c-di-GMP + 2 diphosphate</text>
        <dbReference type="Rhea" id="RHEA:24898"/>
        <dbReference type="ChEBI" id="CHEBI:33019"/>
        <dbReference type="ChEBI" id="CHEBI:37565"/>
        <dbReference type="ChEBI" id="CHEBI:58805"/>
        <dbReference type="EC" id="2.7.7.65"/>
    </reaction>
</comment>
<evidence type="ECO:0000313" key="7">
    <source>
        <dbReference type="EMBL" id="WMW80522.1"/>
    </source>
</evidence>
<keyword evidence="8" id="KW-1185">Reference proteome</keyword>
<dbReference type="PROSITE" id="PS50887">
    <property type="entry name" value="GGDEF"/>
    <property type="match status" value="1"/>
</dbReference>
<feature type="domain" description="GGDEF" evidence="6">
    <location>
        <begin position="489"/>
        <end position="621"/>
    </location>
</feature>
<dbReference type="Gene3D" id="1.25.40.10">
    <property type="entry name" value="Tetratricopeptide repeat domain"/>
    <property type="match status" value="2"/>
</dbReference>
<evidence type="ECO:0000313" key="8">
    <source>
        <dbReference type="Proteomes" id="UP001181355"/>
    </source>
</evidence>
<dbReference type="Pfam" id="PF13424">
    <property type="entry name" value="TPR_12"/>
    <property type="match status" value="1"/>
</dbReference>
<keyword evidence="4" id="KW-0472">Membrane</keyword>
<dbReference type="InterPro" id="IPR043128">
    <property type="entry name" value="Rev_trsase/Diguanyl_cyclase"/>
</dbReference>
<keyword evidence="4" id="KW-1133">Transmembrane helix</keyword>
<organism evidence="7 8">
    <name type="scientific">Undibacterium cyanobacteriorum</name>
    <dbReference type="NCBI Taxonomy" id="3073561"/>
    <lineage>
        <taxon>Bacteria</taxon>
        <taxon>Pseudomonadati</taxon>
        <taxon>Pseudomonadota</taxon>
        <taxon>Betaproteobacteria</taxon>
        <taxon>Burkholderiales</taxon>
        <taxon>Oxalobacteraceae</taxon>
        <taxon>Undibacterium</taxon>
    </lineage>
</organism>
<dbReference type="CDD" id="cd01949">
    <property type="entry name" value="GGDEF"/>
    <property type="match status" value="1"/>
</dbReference>
<feature type="chain" id="PRO_5047392013" description="diguanylate cyclase" evidence="5">
    <location>
        <begin position="34"/>
        <end position="627"/>
    </location>
</feature>
<feature type="transmembrane region" description="Helical" evidence="4">
    <location>
        <begin position="431"/>
        <end position="452"/>
    </location>
</feature>
<reference evidence="7" key="1">
    <citation type="submission" date="2023-09" db="EMBL/GenBank/DDBJ databases">
        <title>Undibacterium sp. 20NA77.5 isolated from freshwater.</title>
        <authorList>
            <person name="Le V."/>
            <person name="Ko S.-R."/>
            <person name="Ahn C.-Y."/>
            <person name="Oh H.-M."/>
        </authorList>
    </citation>
    <scope>NUCLEOTIDE SEQUENCE</scope>
    <source>
        <strain evidence="7">20NA77.5</strain>
    </source>
</reference>
<dbReference type="PANTHER" id="PTHR45138:SF9">
    <property type="entry name" value="DIGUANYLATE CYCLASE DGCM-RELATED"/>
    <property type="match status" value="1"/>
</dbReference>
<evidence type="ECO:0000256" key="5">
    <source>
        <dbReference type="SAM" id="SignalP"/>
    </source>
</evidence>
<dbReference type="EC" id="2.7.7.65" evidence="1"/>
<dbReference type="InterPro" id="IPR029787">
    <property type="entry name" value="Nucleotide_cyclase"/>
</dbReference>
<dbReference type="Pfam" id="PF00990">
    <property type="entry name" value="GGDEF"/>
    <property type="match status" value="1"/>
</dbReference>
<evidence type="ECO:0000256" key="4">
    <source>
        <dbReference type="SAM" id="Phobius"/>
    </source>
</evidence>
<protein>
    <recommendedName>
        <fullName evidence="1">diguanylate cyclase</fullName>
        <ecNumber evidence="1">2.7.7.65</ecNumber>
    </recommendedName>
</protein>
<dbReference type="InterPro" id="IPR050469">
    <property type="entry name" value="Diguanylate_Cyclase"/>
</dbReference>
<dbReference type="RefSeq" id="WP_309482014.1">
    <property type="nucleotide sequence ID" value="NZ_CP133720.1"/>
</dbReference>
<feature type="repeat" description="TPR" evidence="3">
    <location>
        <begin position="193"/>
        <end position="226"/>
    </location>
</feature>
<evidence type="ECO:0000256" key="1">
    <source>
        <dbReference type="ARBA" id="ARBA00012528"/>
    </source>
</evidence>
<dbReference type="InterPro" id="IPR000160">
    <property type="entry name" value="GGDEF_dom"/>
</dbReference>
<accession>A0ABY9RH45</accession>
<dbReference type="SUPFAM" id="SSF55073">
    <property type="entry name" value="Nucleotide cyclase"/>
    <property type="match status" value="1"/>
</dbReference>
<sequence length="627" mass="69974">MGFAFITPSYKSKAIALVCGCSLLLMANAKANAAELNSKQKTNLEEISARSQQSYPATETLIASELQNTTDPHYRLQLLTKQAEFLDLYRRQDLLLKVAQEGQALAQELGLNSARVFFQVMEADALNFEGKLYDAMRIHQKLAPSLPTSDSETRYWAALSLARTHMALNQNELATKELNTVIEADGAQASLKSLAMLDLADLQINIGLFAKSLDYFRKAVEITPPTQKQISLYAEMGVARSLNTLKKREEALTKIDSVIKEFHQSGNLSGEAYALLLKGYFLAKLTQFAKAEAPYLEAAALYERIGSPRKISNIYTHLSGNYADLKKPDKALMYGEKSLALAVESDDLNLQWDAYASLGDAEAAAGKYKQAHQHMVAAFEIFQKSSRQTLDSQTILIREQFDTERKEKENAILAEKLAIESLLLSNKKREIWILSIVTGIMALASFALLFAYRRTRYLAQHDGLTGLLNRRQIIHQGDVEFQRAKRYQTPLAIVSFDIDHFKEINDQHGHAEGDRVLKCVGAVCKEMVRGSDFAGRLGGEEFLIVLTHSDKEGAFKFAERLREKITEVVHQKTNKLEVTASFGVVQLSNNDANFESLLQRADVAMYHAKARGRNQSSTTDLQVVSGL</sequence>
<evidence type="ECO:0000259" key="6">
    <source>
        <dbReference type="PROSITE" id="PS50887"/>
    </source>
</evidence>
<dbReference type="Proteomes" id="UP001181355">
    <property type="component" value="Chromosome"/>
</dbReference>
<feature type="signal peptide" evidence="5">
    <location>
        <begin position="1"/>
        <end position="33"/>
    </location>
</feature>
<dbReference type="EMBL" id="CP133720">
    <property type="protein sequence ID" value="WMW80522.1"/>
    <property type="molecule type" value="Genomic_DNA"/>
</dbReference>
<dbReference type="SMART" id="SM00267">
    <property type="entry name" value="GGDEF"/>
    <property type="match status" value="1"/>
</dbReference>
<dbReference type="Gene3D" id="3.30.70.270">
    <property type="match status" value="1"/>
</dbReference>